<evidence type="ECO:0000313" key="2">
    <source>
        <dbReference type="EMBL" id="QTD48441.1"/>
    </source>
</evidence>
<organism evidence="2 3">
    <name type="scientific">Sulfidibacter corallicola</name>
    <dbReference type="NCBI Taxonomy" id="2818388"/>
    <lineage>
        <taxon>Bacteria</taxon>
        <taxon>Pseudomonadati</taxon>
        <taxon>Acidobacteriota</taxon>
        <taxon>Holophagae</taxon>
        <taxon>Acanthopleuribacterales</taxon>
        <taxon>Acanthopleuribacteraceae</taxon>
        <taxon>Sulfidibacter</taxon>
    </lineage>
</organism>
<reference evidence="2" key="1">
    <citation type="submission" date="2021-03" db="EMBL/GenBank/DDBJ databases">
        <title>Acanthopleuribacteraceae sp. M133.</title>
        <authorList>
            <person name="Wang G."/>
        </authorList>
    </citation>
    <scope>NUCLEOTIDE SEQUENCE</scope>
    <source>
        <strain evidence="2">M133</strain>
    </source>
</reference>
<dbReference type="AlphaFoldDB" id="A0A8A4THY9"/>
<protein>
    <submittedName>
        <fullName evidence="2">TrkA C-terminal domain-containing protein</fullName>
    </submittedName>
</protein>
<dbReference type="KEGG" id="scor:J3U87_22910"/>
<evidence type="ECO:0000313" key="3">
    <source>
        <dbReference type="Proteomes" id="UP000663929"/>
    </source>
</evidence>
<dbReference type="Gene3D" id="3.30.70.1450">
    <property type="entry name" value="Regulator of K+ conductance, C-terminal domain"/>
    <property type="match status" value="1"/>
</dbReference>
<proteinExistence type="predicted"/>
<evidence type="ECO:0000259" key="1">
    <source>
        <dbReference type="Pfam" id="PF02080"/>
    </source>
</evidence>
<name>A0A8A4THY9_SULCO</name>
<dbReference type="RefSeq" id="WP_237378091.1">
    <property type="nucleotide sequence ID" value="NZ_CP071793.1"/>
</dbReference>
<dbReference type="SUPFAM" id="SSF116726">
    <property type="entry name" value="TrkA C-terminal domain-like"/>
    <property type="match status" value="1"/>
</dbReference>
<dbReference type="InterPro" id="IPR006037">
    <property type="entry name" value="RCK_C"/>
</dbReference>
<feature type="domain" description="RCK C-terminal" evidence="1">
    <location>
        <begin position="14"/>
        <end position="84"/>
    </location>
</feature>
<dbReference type="EMBL" id="CP071793">
    <property type="protein sequence ID" value="QTD48441.1"/>
    <property type="molecule type" value="Genomic_DNA"/>
</dbReference>
<sequence>MSGAVPLEAGFAVAKIAAPERFFHKALADLKLRPRHGLNLICIYRQEGPAGEEHIISNPEAKPTIEPGDQLGVVAHSDDLRKICLTWTPQKPSNRVGG</sequence>
<dbReference type="GO" id="GO:0008324">
    <property type="term" value="F:monoatomic cation transmembrane transporter activity"/>
    <property type="evidence" value="ECO:0007669"/>
    <property type="project" value="InterPro"/>
</dbReference>
<accession>A0A8A4THY9</accession>
<dbReference type="InterPro" id="IPR036721">
    <property type="entry name" value="RCK_C_sf"/>
</dbReference>
<dbReference type="Pfam" id="PF02080">
    <property type="entry name" value="TrkA_C"/>
    <property type="match status" value="1"/>
</dbReference>
<gene>
    <name evidence="2" type="ORF">J3U87_22910</name>
</gene>
<dbReference type="Proteomes" id="UP000663929">
    <property type="component" value="Chromosome"/>
</dbReference>
<keyword evidence="3" id="KW-1185">Reference proteome</keyword>
<dbReference type="GO" id="GO:0006813">
    <property type="term" value="P:potassium ion transport"/>
    <property type="evidence" value="ECO:0007669"/>
    <property type="project" value="InterPro"/>
</dbReference>